<evidence type="ECO:0000256" key="4">
    <source>
        <dbReference type="ARBA" id="ARBA00022990"/>
    </source>
</evidence>
<reference evidence="9 10" key="1">
    <citation type="submission" date="2024-01" db="EMBL/GenBank/DDBJ databases">
        <authorList>
            <person name="Allen C."/>
            <person name="Tagirdzhanova G."/>
        </authorList>
    </citation>
    <scope>NUCLEOTIDE SEQUENCE [LARGE SCALE GENOMIC DNA]</scope>
    <source>
        <strain evidence="9 10">CBS 573.63</strain>
    </source>
</reference>
<comment type="subcellular location">
    <subcellularLocation>
        <location evidence="1">Cytoplasm</location>
    </subcellularLocation>
</comment>
<dbReference type="InterPro" id="IPR016098">
    <property type="entry name" value="CAP/MinC_C"/>
</dbReference>
<evidence type="ECO:0000256" key="7">
    <source>
        <dbReference type="SAM" id="MobiDB-lite"/>
    </source>
</evidence>
<keyword evidence="5" id="KW-0143">Chaperone</keyword>
<evidence type="ECO:0000256" key="3">
    <source>
        <dbReference type="ARBA" id="ARBA00022490"/>
    </source>
</evidence>
<sequence>MESKERFYRQFQSEVVGIQADISSLGNISVESGERKAATDSILSRISKLSLEVADASDFIPAYDQRTYSATVKSLTEQLNAELTKLAPAKPRFQFKRTAKPASSASVSAAPDNRLLRGVPDKPVTKAESRPSATATAAISEVAGAARNYNEEVSSMTAGIRRPSFSSAREVILSGHTGLHIILPLSASHATAYGSLTDLVDCVVDMSAPTASTARGGGGAPFQSLMLRNIERSLILAGHVQGAVHITGLKNCIVVVAARQVRVHECDRVDVYLRCGSRPIIEDCRQMRFAPLPSAFADEGAGQGAEGSNDQWDQVDDFKWLRSDASPNWSVLPEAERQPETVWTDEVVGTPEYSVLDVLKAVGIERSGV</sequence>
<dbReference type="Pfam" id="PF07986">
    <property type="entry name" value="TBCC"/>
    <property type="match status" value="1"/>
</dbReference>
<dbReference type="PANTHER" id="PTHR15139:SF0">
    <property type="entry name" value="TUBULIN-SPECIFIC CHAPERONE C"/>
    <property type="match status" value="1"/>
</dbReference>
<feature type="region of interest" description="Disordered" evidence="7">
    <location>
        <begin position="98"/>
        <end position="135"/>
    </location>
</feature>
<comment type="caution">
    <text evidence="9">The sequence shown here is derived from an EMBL/GenBank/DDBJ whole genome shotgun (WGS) entry which is preliminary data.</text>
</comment>
<dbReference type="InterPro" id="IPR012945">
    <property type="entry name" value="Tubulin-bd_cofactor_C_dom"/>
</dbReference>
<name>A0ABP0DW48_9PEZI</name>
<evidence type="ECO:0000256" key="1">
    <source>
        <dbReference type="ARBA" id="ARBA00004496"/>
    </source>
</evidence>
<evidence type="ECO:0000256" key="6">
    <source>
        <dbReference type="ARBA" id="ARBA00026055"/>
    </source>
</evidence>
<dbReference type="InterPro" id="IPR017901">
    <property type="entry name" value="C-CAP_CF_C-like"/>
</dbReference>
<comment type="subunit">
    <text evidence="6">Supercomplex made of cofactors A to E. Cofactors A and D function by capturing and stabilizing tubulin in a quasi-native conformation. Cofactor E binds to the cofactor D-tubulin complex; interaction with cofactor C then causes the release of tubulin polypeptides that are committed to the native state.</text>
</comment>
<evidence type="ECO:0000313" key="10">
    <source>
        <dbReference type="Proteomes" id="UP001642501"/>
    </source>
</evidence>
<dbReference type="InterPro" id="IPR038397">
    <property type="entry name" value="TBCC_N_sf"/>
</dbReference>
<evidence type="ECO:0000259" key="8">
    <source>
        <dbReference type="PROSITE" id="PS51329"/>
    </source>
</evidence>
<feature type="domain" description="C-CAP/cofactor C-like" evidence="8">
    <location>
        <begin position="184"/>
        <end position="320"/>
    </location>
</feature>
<dbReference type="PANTHER" id="PTHR15139">
    <property type="entry name" value="TUBULIN FOLDING COFACTOR C"/>
    <property type="match status" value="1"/>
</dbReference>
<evidence type="ECO:0000256" key="2">
    <source>
        <dbReference type="ARBA" id="ARBA00008848"/>
    </source>
</evidence>
<dbReference type="InterPro" id="IPR027684">
    <property type="entry name" value="TBCC"/>
</dbReference>
<dbReference type="InterPro" id="IPR031925">
    <property type="entry name" value="TBCC_N"/>
</dbReference>
<dbReference type="Proteomes" id="UP001642501">
    <property type="component" value="Unassembled WGS sequence"/>
</dbReference>
<dbReference type="InterPro" id="IPR006599">
    <property type="entry name" value="CARP_motif"/>
</dbReference>
<feature type="compositionally biased region" description="Basic and acidic residues" evidence="7">
    <location>
        <begin position="119"/>
        <end position="129"/>
    </location>
</feature>
<evidence type="ECO:0000256" key="5">
    <source>
        <dbReference type="ARBA" id="ARBA00023186"/>
    </source>
</evidence>
<evidence type="ECO:0000313" key="9">
    <source>
        <dbReference type="EMBL" id="CAK7272514.1"/>
    </source>
</evidence>
<keyword evidence="3" id="KW-0963">Cytoplasm</keyword>
<keyword evidence="4" id="KW-0007">Acetylation</keyword>
<dbReference type="Gene3D" id="2.160.20.70">
    <property type="match status" value="1"/>
</dbReference>
<keyword evidence="10" id="KW-1185">Reference proteome</keyword>
<gene>
    <name evidence="9" type="ORF">SEPCBS57363_005169</name>
</gene>
<proteinExistence type="inferred from homology"/>
<accession>A0ABP0DW48</accession>
<protein>
    <recommendedName>
        <fullName evidence="8">C-CAP/cofactor C-like domain-containing protein</fullName>
    </recommendedName>
</protein>
<dbReference type="PROSITE" id="PS51329">
    <property type="entry name" value="C_CAP_COFACTOR_C"/>
    <property type="match status" value="1"/>
</dbReference>
<dbReference type="EMBL" id="CAWUOM010000109">
    <property type="protein sequence ID" value="CAK7272514.1"/>
    <property type="molecule type" value="Genomic_DNA"/>
</dbReference>
<comment type="similarity">
    <text evidence="2">Belongs to the TBCC family.</text>
</comment>
<dbReference type="Gene3D" id="1.20.58.1250">
    <property type="entry name" value="Tubulin Binding Cofactor C, N-terminal domain"/>
    <property type="match status" value="1"/>
</dbReference>
<dbReference type="SMART" id="SM00673">
    <property type="entry name" value="CARP"/>
    <property type="match status" value="1"/>
</dbReference>
<organism evidence="9 10">
    <name type="scientific">Sporothrix epigloea</name>
    <dbReference type="NCBI Taxonomy" id="1892477"/>
    <lineage>
        <taxon>Eukaryota</taxon>
        <taxon>Fungi</taxon>
        <taxon>Dikarya</taxon>
        <taxon>Ascomycota</taxon>
        <taxon>Pezizomycotina</taxon>
        <taxon>Sordariomycetes</taxon>
        <taxon>Sordariomycetidae</taxon>
        <taxon>Ophiostomatales</taxon>
        <taxon>Ophiostomataceae</taxon>
        <taxon>Sporothrix</taxon>
    </lineage>
</organism>
<dbReference type="Pfam" id="PF16752">
    <property type="entry name" value="TBCC_N"/>
    <property type="match status" value="1"/>
</dbReference>